<dbReference type="PANTHER" id="PTHR43744:SF9">
    <property type="entry name" value="POLYGALACTURONAN_RHAMNOGALACTURONAN TRANSPORT SYSTEM PERMEASE PROTEIN YTCP"/>
    <property type="match status" value="1"/>
</dbReference>
<dbReference type="EMBL" id="WHJC01000211">
    <property type="protein sequence ID" value="MPQ44419.1"/>
    <property type="molecule type" value="Genomic_DNA"/>
</dbReference>
<accession>A0A6I1MW70</accession>
<comment type="similarity">
    <text evidence="7">Belongs to the binding-protein-dependent transport system permease family.</text>
</comment>
<evidence type="ECO:0000256" key="2">
    <source>
        <dbReference type="ARBA" id="ARBA00022448"/>
    </source>
</evidence>
<feature type="transmembrane region" description="Helical" evidence="7">
    <location>
        <begin position="87"/>
        <end position="106"/>
    </location>
</feature>
<feature type="domain" description="ABC transmembrane type-1" evidence="8">
    <location>
        <begin position="83"/>
        <end position="286"/>
    </location>
</feature>
<name>A0A6I1MW70_9CLOT</name>
<keyword evidence="10" id="KW-1185">Reference proteome</keyword>
<evidence type="ECO:0000256" key="5">
    <source>
        <dbReference type="ARBA" id="ARBA00022989"/>
    </source>
</evidence>
<dbReference type="AlphaFoldDB" id="A0A6I1MW70"/>
<comment type="subcellular location">
    <subcellularLocation>
        <location evidence="1 7">Cell membrane</location>
        <topology evidence="1 7">Multi-pass membrane protein</topology>
    </subcellularLocation>
</comment>
<evidence type="ECO:0000256" key="6">
    <source>
        <dbReference type="ARBA" id="ARBA00023136"/>
    </source>
</evidence>
<dbReference type="PANTHER" id="PTHR43744">
    <property type="entry name" value="ABC TRANSPORTER PERMEASE PROTEIN MG189-RELATED-RELATED"/>
    <property type="match status" value="1"/>
</dbReference>
<dbReference type="Pfam" id="PF00528">
    <property type="entry name" value="BPD_transp_1"/>
    <property type="match status" value="1"/>
</dbReference>
<reference evidence="9 10" key="1">
    <citation type="submission" date="2019-10" db="EMBL/GenBank/DDBJ databases">
        <title>The Genome Sequence of Clostridium tarantellae Isolated from Fish Brain.</title>
        <authorList>
            <person name="Bano L."/>
            <person name="Kiel M."/>
            <person name="Sales G."/>
            <person name="Doxey A.C."/>
            <person name="Mansfield M.J."/>
            <person name="Schiavone M."/>
            <person name="Rossetto O."/>
            <person name="Pirazzini M."/>
            <person name="Dobrindt U."/>
            <person name="Montecucco C."/>
        </authorList>
    </citation>
    <scope>NUCLEOTIDE SEQUENCE [LARGE SCALE GENOMIC DNA]</scope>
    <source>
        <strain evidence="9 10">DSM 3997</strain>
    </source>
</reference>
<dbReference type="InterPro" id="IPR000515">
    <property type="entry name" value="MetI-like"/>
</dbReference>
<dbReference type="CDD" id="cd06261">
    <property type="entry name" value="TM_PBP2"/>
    <property type="match status" value="1"/>
</dbReference>
<evidence type="ECO:0000256" key="7">
    <source>
        <dbReference type="RuleBase" id="RU363032"/>
    </source>
</evidence>
<dbReference type="GO" id="GO:0005886">
    <property type="term" value="C:plasma membrane"/>
    <property type="evidence" value="ECO:0007669"/>
    <property type="project" value="UniProtKB-SubCell"/>
</dbReference>
<evidence type="ECO:0000313" key="10">
    <source>
        <dbReference type="Proteomes" id="UP000430345"/>
    </source>
</evidence>
<dbReference type="SUPFAM" id="SSF161098">
    <property type="entry name" value="MetI-like"/>
    <property type="match status" value="1"/>
</dbReference>
<dbReference type="GO" id="GO:0055085">
    <property type="term" value="P:transmembrane transport"/>
    <property type="evidence" value="ECO:0007669"/>
    <property type="project" value="InterPro"/>
</dbReference>
<keyword evidence="5 7" id="KW-1133">Transmembrane helix</keyword>
<feature type="transmembrane region" description="Helical" evidence="7">
    <location>
        <begin position="21"/>
        <end position="47"/>
    </location>
</feature>
<comment type="caution">
    <text evidence="9">The sequence shown here is derived from an EMBL/GenBank/DDBJ whole genome shotgun (WGS) entry which is preliminary data.</text>
</comment>
<evidence type="ECO:0000256" key="4">
    <source>
        <dbReference type="ARBA" id="ARBA00022692"/>
    </source>
</evidence>
<feature type="transmembrane region" description="Helical" evidence="7">
    <location>
        <begin position="118"/>
        <end position="138"/>
    </location>
</feature>
<dbReference type="Proteomes" id="UP000430345">
    <property type="component" value="Unassembled WGS sequence"/>
</dbReference>
<keyword evidence="6 7" id="KW-0472">Membrane</keyword>
<dbReference type="Gene3D" id="1.10.3720.10">
    <property type="entry name" value="MetI-like"/>
    <property type="match status" value="1"/>
</dbReference>
<keyword evidence="2 7" id="KW-0813">Transport</keyword>
<dbReference type="PROSITE" id="PS50928">
    <property type="entry name" value="ABC_TM1"/>
    <property type="match status" value="1"/>
</dbReference>
<feature type="transmembrane region" description="Helical" evidence="7">
    <location>
        <begin position="192"/>
        <end position="214"/>
    </location>
</feature>
<sequence>MFEKIFGKEFKRQNSSDKIFDITNYLVLLLILLAVLYPLYFIIIASFSDPNAVARGDVWLFPVGFNVDGYKEIFKNNDIWMGYTNSIKYTIIGTFVNIILTVPAAFALSRKELVGRKVFMSLITFTMFFGGGLIPTYLLVSNLGLYDTMWALILPGAVSVFNLIVTRTYFVQNIPEELFEAAQVDGCSYFSFFVKIVIPVSKPIIAVMVLMYAVGHWNSYFNALIYIRDRNLYPLQVILRELLIQQEAAAGMAGDAISAAEQQRIADMLKYGIIIVSSLPVLCMYPFVQKYFVKGMMIGSVKG</sequence>
<organism evidence="9 10">
    <name type="scientific">Clostridium tarantellae</name>
    <dbReference type="NCBI Taxonomy" id="39493"/>
    <lineage>
        <taxon>Bacteria</taxon>
        <taxon>Bacillati</taxon>
        <taxon>Bacillota</taxon>
        <taxon>Clostridia</taxon>
        <taxon>Eubacteriales</taxon>
        <taxon>Clostridiaceae</taxon>
        <taxon>Clostridium</taxon>
    </lineage>
</organism>
<protein>
    <submittedName>
        <fullName evidence="9">ABC transporter permease subunit</fullName>
    </submittedName>
</protein>
<keyword evidence="3" id="KW-1003">Cell membrane</keyword>
<evidence type="ECO:0000256" key="1">
    <source>
        <dbReference type="ARBA" id="ARBA00004651"/>
    </source>
</evidence>
<evidence type="ECO:0000313" key="9">
    <source>
        <dbReference type="EMBL" id="MPQ44419.1"/>
    </source>
</evidence>
<proteinExistence type="inferred from homology"/>
<evidence type="ECO:0000256" key="3">
    <source>
        <dbReference type="ARBA" id="ARBA00022475"/>
    </source>
</evidence>
<dbReference type="OrthoDB" id="157184at2"/>
<dbReference type="InterPro" id="IPR035906">
    <property type="entry name" value="MetI-like_sf"/>
</dbReference>
<dbReference type="RefSeq" id="WP_152890874.1">
    <property type="nucleotide sequence ID" value="NZ_WHJC01000211.1"/>
</dbReference>
<feature type="transmembrane region" description="Helical" evidence="7">
    <location>
        <begin position="268"/>
        <end position="288"/>
    </location>
</feature>
<keyword evidence="4 7" id="KW-0812">Transmembrane</keyword>
<evidence type="ECO:0000259" key="8">
    <source>
        <dbReference type="PROSITE" id="PS50928"/>
    </source>
</evidence>
<gene>
    <name evidence="9" type="ORF">GBZ86_11690</name>
</gene>
<feature type="transmembrane region" description="Helical" evidence="7">
    <location>
        <begin position="150"/>
        <end position="171"/>
    </location>
</feature>